<evidence type="ECO:0000313" key="1">
    <source>
        <dbReference type="EMBL" id="VFQ47043.1"/>
    </source>
</evidence>
<dbReference type="RefSeq" id="WP_180146092.1">
    <property type="nucleotide sequence ID" value="NZ_CAADHO010000013.1"/>
</dbReference>
<evidence type="ECO:0000313" key="2">
    <source>
        <dbReference type="Proteomes" id="UP000507962"/>
    </source>
</evidence>
<dbReference type="AlphaFoldDB" id="A0A4U8YZA5"/>
<name>A0A4U8YZA5_9BACT</name>
<sequence length="83" mass="9403">MKIHVSCYAGYRGEETPRAISIGENLIRVAEVLDQWLAPDHRYFKCRGDDGGVYLIRHDVASGQWQLVYFSLTDAMPPGNIPH</sequence>
<dbReference type="Proteomes" id="UP000507962">
    <property type="component" value="Unassembled WGS sequence"/>
</dbReference>
<protein>
    <submittedName>
        <fullName evidence="1">Uncharacterized protein</fullName>
    </submittedName>
</protein>
<dbReference type="EMBL" id="CAADHO010000013">
    <property type="protein sequence ID" value="VFQ47043.1"/>
    <property type="molecule type" value="Genomic_DNA"/>
</dbReference>
<accession>A0A4U8YZA5</accession>
<gene>
    <name evidence="1" type="ORF">MSL71_47280</name>
</gene>
<proteinExistence type="predicted"/>
<reference evidence="1 2" key="1">
    <citation type="submission" date="2019-03" db="EMBL/GenBank/DDBJ databases">
        <authorList>
            <person name="Nijsse B."/>
        </authorList>
    </citation>
    <scope>NUCLEOTIDE SEQUENCE [LARGE SCALE GENOMIC DNA]</scope>
    <source>
        <strain evidence="1">Desulfoluna butyratoxydans MSL71</strain>
    </source>
</reference>
<keyword evidence="2" id="KW-1185">Reference proteome</keyword>
<organism evidence="1 2">
    <name type="scientific">Desulfoluna butyratoxydans</name>
    <dbReference type="NCBI Taxonomy" id="231438"/>
    <lineage>
        <taxon>Bacteria</taxon>
        <taxon>Pseudomonadati</taxon>
        <taxon>Thermodesulfobacteriota</taxon>
        <taxon>Desulfobacteria</taxon>
        <taxon>Desulfobacterales</taxon>
        <taxon>Desulfolunaceae</taxon>
        <taxon>Desulfoluna</taxon>
    </lineage>
</organism>